<dbReference type="AlphaFoldDB" id="A0A081RUU0"/>
<evidence type="ECO:0000256" key="1">
    <source>
        <dbReference type="SAM" id="Phobius"/>
    </source>
</evidence>
<reference evidence="2 3" key="1">
    <citation type="submission" date="2014-03" db="EMBL/GenBank/DDBJ databases">
        <title>Draft Genome of Photorhabdus temperata Meg1.</title>
        <authorList>
            <person name="Hurst S.G.IV."/>
            <person name="Morris K."/>
            <person name="Thomas K."/>
            <person name="Tisa L.S."/>
        </authorList>
    </citation>
    <scope>NUCLEOTIDE SEQUENCE [LARGE SCALE GENOMIC DNA]</scope>
    <source>
        <strain evidence="2 3">Meg1</strain>
    </source>
</reference>
<keyword evidence="1" id="KW-1133">Transmembrane helix</keyword>
<feature type="transmembrane region" description="Helical" evidence="1">
    <location>
        <begin position="85"/>
        <end position="105"/>
    </location>
</feature>
<dbReference type="Proteomes" id="UP000028002">
    <property type="component" value="Unassembled WGS sequence"/>
</dbReference>
<dbReference type="EMBL" id="JGVH01000049">
    <property type="protein sequence ID" value="KER02443.1"/>
    <property type="molecule type" value="Genomic_DNA"/>
</dbReference>
<organism evidence="2 3">
    <name type="scientific">Photorhabdus temperata subsp. temperata Meg1</name>
    <dbReference type="NCBI Taxonomy" id="1393735"/>
    <lineage>
        <taxon>Bacteria</taxon>
        <taxon>Pseudomonadati</taxon>
        <taxon>Pseudomonadota</taxon>
        <taxon>Gammaproteobacteria</taxon>
        <taxon>Enterobacterales</taxon>
        <taxon>Morganellaceae</taxon>
        <taxon>Photorhabdus</taxon>
    </lineage>
</organism>
<name>A0A081RUU0_PHOTE</name>
<sequence length="132" mass="15590">MNLTDLRKLILNSGFTLKELLKIKRNFLILHKDNPYIYDKYKSKTDCFCHYLLFRGEEVAMPIIYSTLICSFIMLGMFFSGKAYGIPLMFFVYLLTTTSFLFLFGHSINFITELKLSILYFRFKIKTKLQSS</sequence>
<evidence type="ECO:0000313" key="2">
    <source>
        <dbReference type="EMBL" id="KER02443.1"/>
    </source>
</evidence>
<gene>
    <name evidence="2" type="ORF">MEG1DRAFT_02897</name>
</gene>
<feature type="transmembrane region" description="Helical" evidence="1">
    <location>
        <begin position="59"/>
        <end position="79"/>
    </location>
</feature>
<keyword evidence="1" id="KW-0472">Membrane</keyword>
<keyword evidence="1" id="KW-0812">Transmembrane</keyword>
<comment type="caution">
    <text evidence="2">The sequence shown here is derived from an EMBL/GenBank/DDBJ whole genome shotgun (WGS) entry which is preliminary data.</text>
</comment>
<proteinExistence type="predicted"/>
<protein>
    <submittedName>
        <fullName evidence="2">Uncharacterized protein</fullName>
    </submittedName>
</protein>
<evidence type="ECO:0000313" key="3">
    <source>
        <dbReference type="Proteomes" id="UP000028002"/>
    </source>
</evidence>
<accession>A0A081RUU0</accession>